<feature type="compositionally biased region" description="Polar residues" evidence="1">
    <location>
        <begin position="310"/>
        <end position="344"/>
    </location>
</feature>
<keyword evidence="2" id="KW-0812">Transmembrane</keyword>
<feature type="region of interest" description="Disordered" evidence="1">
    <location>
        <begin position="145"/>
        <end position="261"/>
    </location>
</feature>
<protein>
    <recommendedName>
        <fullName evidence="6">LPXTG cell wall anchor domain-containing protein</fullName>
    </recommendedName>
</protein>
<dbReference type="EMBL" id="SZZH01000001">
    <property type="protein sequence ID" value="TKV61621.1"/>
    <property type="molecule type" value="Genomic_DNA"/>
</dbReference>
<proteinExistence type="predicted"/>
<dbReference type="RefSeq" id="WP_137448926.1">
    <property type="nucleotide sequence ID" value="NZ_SZZH01000001.1"/>
</dbReference>
<accession>A0A4U6QMH5</accession>
<organism evidence="4 5">
    <name type="scientific">Nakamurella flava</name>
    <dbReference type="NCBI Taxonomy" id="2576308"/>
    <lineage>
        <taxon>Bacteria</taxon>
        <taxon>Bacillati</taxon>
        <taxon>Actinomycetota</taxon>
        <taxon>Actinomycetes</taxon>
        <taxon>Nakamurellales</taxon>
        <taxon>Nakamurellaceae</taxon>
        <taxon>Nakamurella</taxon>
    </lineage>
</organism>
<evidence type="ECO:0008006" key="6">
    <source>
        <dbReference type="Google" id="ProtNLM"/>
    </source>
</evidence>
<keyword evidence="2" id="KW-0472">Membrane</keyword>
<feature type="signal peptide" evidence="3">
    <location>
        <begin position="1"/>
        <end position="42"/>
    </location>
</feature>
<keyword evidence="2" id="KW-1133">Transmembrane helix</keyword>
<dbReference type="AlphaFoldDB" id="A0A4U6QMH5"/>
<keyword evidence="5" id="KW-1185">Reference proteome</keyword>
<evidence type="ECO:0000313" key="4">
    <source>
        <dbReference type="EMBL" id="TKV61621.1"/>
    </source>
</evidence>
<feature type="transmembrane region" description="Helical" evidence="2">
    <location>
        <begin position="397"/>
        <end position="415"/>
    </location>
</feature>
<gene>
    <name evidence="4" type="ORF">FDO65_08690</name>
</gene>
<evidence type="ECO:0000313" key="5">
    <source>
        <dbReference type="Proteomes" id="UP000306985"/>
    </source>
</evidence>
<name>A0A4U6QMH5_9ACTN</name>
<evidence type="ECO:0000256" key="1">
    <source>
        <dbReference type="SAM" id="MobiDB-lite"/>
    </source>
</evidence>
<keyword evidence="3" id="KW-0732">Signal</keyword>
<evidence type="ECO:0000256" key="3">
    <source>
        <dbReference type="SAM" id="SignalP"/>
    </source>
</evidence>
<feature type="region of interest" description="Disordered" evidence="1">
    <location>
        <begin position="298"/>
        <end position="344"/>
    </location>
</feature>
<evidence type="ECO:0000256" key="2">
    <source>
        <dbReference type="SAM" id="Phobius"/>
    </source>
</evidence>
<reference evidence="4 5" key="1">
    <citation type="submission" date="2019-05" db="EMBL/GenBank/DDBJ databases">
        <title>Nakamurella sp. N5BH11, whole genome shotgun sequence.</title>
        <authorList>
            <person name="Tuo L."/>
        </authorList>
    </citation>
    <scope>NUCLEOTIDE SEQUENCE [LARGE SCALE GENOMIC DNA]</scope>
    <source>
        <strain evidence="4 5">N5BH11</strain>
    </source>
</reference>
<dbReference type="Proteomes" id="UP000306985">
    <property type="component" value="Unassembled WGS sequence"/>
</dbReference>
<feature type="chain" id="PRO_5020963629" description="LPXTG cell wall anchor domain-containing protein" evidence="3">
    <location>
        <begin position="43"/>
        <end position="429"/>
    </location>
</feature>
<comment type="caution">
    <text evidence="4">The sequence shown here is derived from an EMBL/GenBank/DDBJ whole genome shotgun (WGS) entry which is preliminary data.</text>
</comment>
<sequence>MTRTTDRGPHPALRPDLRRGLATVTAVLAGSASMLIATDALADSGTTTPTASTTAAPGEDCLDVTSVSDGAVVIAGHGFPAGDAVTFHLGTTAAAPGQRVTATAGGDAVFTLPRAGDATETILTATGEPSGRSCAARLTGDAITPVTPAAPLPAATTTVPTASTPSSAATTTPTTPSTPASTAVSTPMPTPTTTLSSGAVSVPPASITPSSSVPSTTLPSTTLPSTSVSSTLLPSTASATTTTSAATASTDSTTTTTGPTPEAQVLNAQRAAELPAARPVQQPWQPRMQATEELPAPKVPQQDTLPGDTSDLNNPVGDSSTSDPYAVTTSDPYADPTSDSLPSSAPVTFGQWSVPSYPSESVTPYVAPSYAPTTTAPTTDGPTTTALASTGVPVAELAVPGLLLSIGGALLTLMGRRRGLTGRRSGRHS</sequence>